<dbReference type="InterPro" id="IPR029470">
    <property type="entry name" value="PDDEXK_4"/>
</dbReference>
<dbReference type="Proteomes" id="UP001529380">
    <property type="component" value="Unassembled WGS sequence"/>
</dbReference>
<reference evidence="1 2" key="1">
    <citation type="submission" date="2023-06" db="EMBL/GenBank/DDBJ databases">
        <title>Identification and characterization of horizontal gene transfer across gut microbiota members of farm animals based on homology search.</title>
        <authorList>
            <person name="Schwarzerova J."/>
            <person name="Nykrynova M."/>
            <person name="Jureckova K."/>
            <person name="Cejkova D."/>
            <person name="Rychlik I."/>
        </authorList>
    </citation>
    <scope>NUCLEOTIDE SEQUENCE [LARGE SCALE GENOMIC DNA]</scope>
    <source>
        <strain evidence="1 2">ET340</strain>
    </source>
</reference>
<gene>
    <name evidence="1" type="ORF">QUW08_13405</name>
</gene>
<dbReference type="Pfam" id="PF14281">
    <property type="entry name" value="PDDEXK_4"/>
    <property type="match status" value="1"/>
</dbReference>
<evidence type="ECO:0000313" key="2">
    <source>
        <dbReference type="Proteomes" id="UP001529380"/>
    </source>
</evidence>
<dbReference type="RefSeq" id="WP_289600612.1">
    <property type="nucleotide sequence ID" value="NZ_JAUDCL010000033.1"/>
</dbReference>
<accession>A0ABT7UTT9</accession>
<organism evidence="1 2">
    <name type="scientific">Allofournierella massiliensis</name>
    <dbReference type="NCBI Taxonomy" id="1650663"/>
    <lineage>
        <taxon>Bacteria</taxon>
        <taxon>Bacillati</taxon>
        <taxon>Bacillota</taxon>
        <taxon>Clostridia</taxon>
        <taxon>Eubacteriales</taxon>
        <taxon>Oscillospiraceae</taxon>
        <taxon>Allofournierella</taxon>
    </lineage>
</organism>
<keyword evidence="2" id="KW-1185">Reference proteome</keyword>
<dbReference type="EMBL" id="JAUDCL010000033">
    <property type="protein sequence ID" value="MDM8202282.1"/>
    <property type="molecule type" value="Genomic_DNA"/>
</dbReference>
<comment type="caution">
    <text evidence="1">The sequence shown here is derived from an EMBL/GenBank/DDBJ whole genome shotgun (WGS) entry which is preliminary data.</text>
</comment>
<evidence type="ECO:0000313" key="1">
    <source>
        <dbReference type="EMBL" id="MDM8202282.1"/>
    </source>
</evidence>
<name>A0ABT7UTT9_9FIRM</name>
<sequence length="399" mass="46905">MNLSDEEALQNFLLDIDCLDELLPWTKRFNLFDVLKISRMEIRHSNMLAWLLNPNENHGLGDAFLKAIVQIVVQNDDNGRYNILETLLMDFYSFVVYREWKNIDILLVSDAEKFLIAIENKIDSHEHDNQLKKYRDVLAKDYPDYTKMRLYLTPDGEEPSDTNYWDVLSYRDVVEALSDQKNAIEMASDVALVVENYLDVLRRDIVEDEKLVEICNKIYAKHRKALDLIFEYRVDGRTRLVDIVKNVLATLSRENMIIADTSSNASFLSFHTSAMNECLTPLKDANGSWGSECVYTYWLAVQEEKICGIFEIGGWNVPEDEMRIMQRMIDIEKPNDKRRNEFRYKRLFRTGWHRIEECDNIEEAVSDCVKRVIDELLKKEDKLLRRLKESPIEEGKFPM</sequence>
<proteinExistence type="predicted"/>
<protein>
    <submittedName>
        <fullName evidence="1">PD-(D/E)XK nuclease family protein</fullName>
    </submittedName>
</protein>